<name>A0A915KUX8_ROMCU</name>
<dbReference type="WBParaSite" id="nRc.2.0.1.t41379-RA">
    <property type="protein sequence ID" value="nRc.2.0.1.t41379-RA"/>
    <property type="gene ID" value="nRc.2.0.1.g41379"/>
</dbReference>
<evidence type="ECO:0000313" key="2">
    <source>
        <dbReference type="WBParaSite" id="nRc.2.0.1.t41379-RA"/>
    </source>
</evidence>
<keyword evidence="1" id="KW-1185">Reference proteome</keyword>
<proteinExistence type="predicted"/>
<dbReference type="Proteomes" id="UP000887565">
    <property type="component" value="Unplaced"/>
</dbReference>
<sequence length="66" mass="7780">MKWLNESCGYKAHDEVLNLEAFYKEQTITTCVKKKSSDYLKHNNRKMARKCQESLFFALKCTLLDS</sequence>
<accession>A0A915KUX8</accession>
<protein>
    <submittedName>
        <fullName evidence="2">Uncharacterized protein</fullName>
    </submittedName>
</protein>
<organism evidence="1 2">
    <name type="scientific">Romanomermis culicivorax</name>
    <name type="common">Nematode worm</name>
    <dbReference type="NCBI Taxonomy" id="13658"/>
    <lineage>
        <taxon>Eukaryota</taxon>
        <taxon>Metazoa</taxon>
        <taxon>Ecdysozoa</taxon>
        <taxon>Nematoda</taxon>
        <taxon>Enoplea</taxon>
        <taxon>Dorylaimia</taxon>
        <taxon>Mermithida</taxon>
        <taxon>Mermithoidea</taxon>
        <taxon>Mermithidae</taxon>
        <taxon>Romanomermis</taxon>
    </lineage>
</organism>
<reference evidence="2" key="1">
    <citation type="submission" date="2022-11" db="UniProtKB">
        <authorList>
            <consortium name="WormBaseParasite"/>
        </authorList>
    </citation>
    <scope>IDENTIFICATION</scope>
</reference>
<dbReference type="AlphaFoldDB" id="A0A915KUX8"/>
<evidence type="ECO:0000313" key="1">
    <source>
        <dbReference type="Proteomes" id="UP000887565"/>
    </source>
</evidence>